<feature type="region of interest" description="Disordered" evidence="1">
    <location>
        <begin position="1"/>
        <end position="25"/>
    </location>
</feature>
<keyword evidence="3" id="KW-1185">Reference proteome</keyword>
<evidence type="ECO:0000256" key="1">
    <source>
        <dbReference type="SAM" id="MobiDB-lite"/>
    </source>
</evidence>
<protein>
    <submittedName>
        <fullName evidence="2">Uncharacterized protein</fullName>
    </submittedName>
</protein>
<dbReference type="Proteomes" id="UP000095038">
    <property type="component" value="Unassembled WGS sequence"/>
</dbReference>
<sequence length="76" mass="8842">MHRQICQSFNGRRTRKAKTIEPSKQTERNANAGFVSLNVVLGNIPIQNQGLFDFPYFLKEFYINVTTRVYKDDCNV</sequence>
<dbReference type="AlphaFoldDB" id="A0A1D2VSF5"/>
<accession>A0A1D2VSF5</accession>
<gene>
    <name evidence="2" type="ORF">ASCRUDRAFT_79341</name>
</gene>
<dbReference type="GeneID" id="30968001"/>
<feature type="compositionally biased region" description="Polar residues" evidence="1">
    <location>
        <begin position="1"/>
        <end position="11"/>
    </location>
</feature>
<reference evidence="3" key="1">
    <citation type="submission" date="2016-05" db="EMBL/GenBank/DDBJ databases">
        <title>Comparative genomics of biotechnologically important yeasts.</title>
        <authorList>
            <consortium name="DOE Joint Genome Institute"/>
            <person name="Riley R."/>
            <person name="Haridas S."/>
            <person name="Wolfe K.H."/>
            <person name="Lopes M.R."/>
            <person name="Hittinger C.T."/>
            <person name="Goker M."/>
            <person name="Salamov A."/>
            <person name="Wisecaver J."/>
            <person name="Long T.M."/>
            <person name="Aerts A.L."/>
            <person name="Barry K."/>
            <person name="Choi C."/>
            <person name="Clum A."/>
            <person name="Coughlan A.Y."/>
            <person name="Deshpande S."/>
            <person name="Douglass A.P."/>
            <person name="Hanson S.J."/>
            <person name="Klenk H.-P."/>
            <person name="Labutti K."/>
            <person name="Lapidus A."/>
            <person name="Lindquist E."/>
            <person name="Lipzen A."/>
            <person name="Meier-Kolthoff J.P."/>
            <person name="Ohm R.A."/>
            <person name="Otillar R.P."/>
            <person name="Pangilinan J."/>
            <person name="Peng Y."/>
            <person name="Rokas A."/>
            <person name="Rosa C.A."/>
            <person name="Scheuner C."/>
            <person name="Sibirny A.A."/>
            <person name="Slot J.C."/>
            <person name="Stielow J.B."/>
            <person name="Sun H."/>
            <person name="Kurtzman C.P."/>
            <person name="Blackwell M."/>
            <person name="Grigoriev I.V."/>
            <person name="Jeffries T.W."/>
        </authorList>
    </citation>
    <scope>NUCLEOTIDE SEQUENCE [LARGE SCALE GENOMIC DNA]</scope>
    <source>
        <strain evidence="3">DSM 1968</strain>
    </source>
</reference>
<dbReference type="RefSeq" id="XP_020050843.1">
    <property type="nucleotide sequence ID" value="XM_020194365.1"/>
</dbReference>
<dbReference type="InParanoid" id="A0A1D2VSF5"/>
<proteinExistence type="predicted"/>
<organism evidence="2 3">
    <name type="scientific">Ascoidea rubescens DSM 1968</name>
    <dbReference type="NCBI Taxonomy" id="1344418"/>
    <lineage>
        <taxon>Eukaryota</taxon>
        <taxon>Fungi</taxon>
        <taxon>Dikarya</taxon>
        <taxon>Ascomycota</taxon>
        <taxon>Saccharomycotina</taxon>
        <taxon>Saccharomycetes</taxon>
        <taxon>Ascoideaceae</taxon>
        <taxon>Ascoidea</taxon>
    </lineage>
</organism>
<evidence type="ECO:0000313" key="2">
    <source>
        <dbReference type="EMBL" id="ODV64536.1"/>
    </source>
</evidence>
<name>A0A1D2VSF5_9ASCO</name>
<dbReference type="EMBL" id="KV454475">
    <property type="protein sequence ID" value="ODV64536.1"/>
    <property type="molecule type" value="Genomic_DNA"/>
</dbReference>
<evidence type="ECO:0000313" key="3">
    <source>
        <dbReference type="Proteomes" id="UP000095038"/>
    </source>
</evidence>